<gene>
    <name evidence="1" type="ORF">CUD01_12060</name>
</gene>
<dbReference type="EMBL" id="BJLP01000016">
    <property type="protein sequence ID" value="GEA80762.1"/>
    <property type="molecule type" value="Genomic_DNA"/>
</dbReference>
<dbReference type="Proteomes" id="UP000315842">
    <property type="component" value="Unassembled WGS sequence"/>
</dbReference>
<evidence type="ECO:0000313" key="1">
    <source>
        <dbReference type="EMBL" id="GEA80762.1"/>
    </source>
</evidence>
<proteinExistence type="predicted"/>
<accession>A0A4Y3K9X0</accession>
<comment type="caution">
    <text evidence="1">The sequence shown here is derived from an EMBL/GenBank/DDBJ whole genome shotgun (WGS) entry which is preliminary data.</text>
</comment>
<protein>
    <submittedName>
        <fullName evidence="1">Uncharacterized protein</fullName>
    </submittedName>
</protein>
<reference evidence="1 2" key="1">
    <citation type="submission" date="2019-06" db="EMBL/GenBank/DDBJ databases">
        <title>Whole genome shotgun sequence of Cellulomonas uda NBRC 3747.</title>
        <authorList>
            <person name="Hosoyama A."/>
            <person name="Uohara A."/>
            <person name="Ohji S."/>
            <person name="Ichikawa N."/>
        </authorList>
    </citation>
    <scope>NUCLEOTIDE SEQUENCE [LARGE SCALE GENOMIC DNA]</scope>
    <source>
        <strain evidence="1 2">NBRC 3747</strain>
    </source>
</reference>
<sequence length="69" mass="7533">MSTTYGSSITVNVPAKSTRYCTYGIYVPKVSGNTSYDAYSAGKHTHIKTVTWTSTAPQRLGWQVTTTPI</sequence>
<organism evidence="1 2">
    <name type="scientific">Cellulomonas uda</name>
    <dbReference type="NCBI Taxonomy" id="1714"/>
    <lineage>
        <taxon>Bacteria</taxon>
        <taxon>Bacillati</taxon>
        <taxon>Actinomycetota</taxon>
        <taxon>Actinomycetes</taxon>
        <taxon>Micrococcales</taxon>
        <taxon>Cellulomonadaceae</taxon>
        <taxon>Cellulomonas</taxon>
    </lineage>
</organism>
<name>A0A4Y3K9X0_CELUD</name>
<dbReference type="AlphaFoldDB" id="A0A4Y3K9X0"/>
<keyword evidence="2" id="KW-1185">Reference proteome</keyword>
<evidence type="ECO:0000313" key="2">
    <source>
        <dbReference type="Proteomes" id="UP000315842"/>
    </source>
</evidence>